<evidence type="ECO:0000313" key="1">
    <source>
        <dbReference type="EMBL" id="MBX02164.1"/>
    </source>
</evidence>
<dbReference type="AlphaFoldDB" id="A0A2P2K8W0"/>
<dbReference type="EMBL" id="GGEC01021680">
    <property type="protein sequence ID" value="MBX02164.1"/>
    <property type="molecule type" value="Transcribed_RNA"/>
</dbReference>
<accession>A0A2P2K8W0</accession>
<name>A0A2P2K8W0_RHIMU</name>
<sequence>MPSKHCIKTFGQVHVSAGKKHAKEMCEKYLELYPAPKLMSHK</sequence>
<proteinExistence type="predicted"/>
<organism evidence="1">
    <name type="scientific">Rhizophora mucronata</name>
    <name type="common">Asiatic mangrove</name>
    <dbReference type="NCBI Taxonomy" id="61149"/>
    <lineage>
        <taxon>Eukaryota</taxon>
        <taxon>Viridiplantae</taxon>
        <taxon>Streptophyta</taxon>
        <taxon>Embryophyta</taxon>
        <taxon>Tracheophyta</taxon>
        <taxon>Spermatophyta</taxon>
        <taxon>Magnoliopsida</taxon>
        <taxon>eudicotyledons</taxon>
        <taxon>Gunneridae</taxon>
        <taxon>Pentapetalae</taxon>
        <taxon>rosids</taxon>
        <taxon>fabids</taxon>
        <taxon>Malpighiales</taxon>
        <taxon>Rhizophoraceae</taxon>
        <taxon>Rhizophora</taxon>
    </lineage>
</organism>
<protein>
    <submittedName>
        <fullName evidence="1">Uncharacterized protein</fullName>
    </submittedName>
</protein>
<reference evidence="1" key="1">
    <citation type="submission" date="2018-02" db="EMBL/GenBank/DDBJ databases">
        <title>Rhizophora mucronata_Transcriptome.</title>
        <authorList>
            <person name="Meera S.P."/>
            <person name="Sreeshan A."/>
            <person name="Augustine A."/>
        </authorList>
    </citation>
    <scope>NUCLEOTIDE SEQUENCE</scope>
    <source>
        <tissue evidence="1">Leaf</tissue>
    </source>
</reference>